<sequence>MKDLHIVAVLYAKPGQEAQLRKDLTALAAPSQNEEGNLRYEVHVDNQDPRRFVFVEHWADAALRAKHHTQGEHILRFHAGGAQNIERAEVFELSRIA</sequence>
<dbReference type="Gene3D" id="3.30.70.100">
    <property type="match status" value="1"/>
</dbReference>
<name>A0A2A4FGV5_9BURK</name>
<evidence type="ECO:0000313" key="2">
    <source>
        <dbReference type="EMBL" id="PCE32355.1"/>
    </source>
</evidence>
<organism evidence="2 3">
    <name type="scientific">Burkholderia ubonensis subsp. mesacidophila</name>
    <dbReference type="NCBI Taxonomy" id="265293"/>
    <lineage>
        <taxon>Bacteria</taxon>
        <taxon>Pseudomonadati</taxon>
        <taxon>Pseudomonadota</taxon>
        <taxon>Betaproteobacteria</taxon>
        <taxon>Burkholderiales</taxon>
        <taxon>Burkholderiaceae</taxon>
        <taxon>Burkholderia</taxon>
        <taxon>Burkholderia cepacia complex</taxon>
    </lineage>
</organism>
<protein>
    <submittedName>
        <fullName evidence="2">Antibiotic biosynthesis monooxygenase</fullName>
    </submittedName>
</protein>
<dbReference type="PROSITE" id="PS51725">
    <property type="entry name" value="ABM"/>
    <property type="match status" value="1"/>
</dbReference>
<reference evidence="2 3" key="1">
    <citation type="submission" date="2017-01" db="EMBL/GenBank/DDBJ databases">
        <title>Whole-Genome Shotgun Sequencing of Two beta-Proteobacterial Species in Search of the Bulgecin Biosynthetic Cluster.</title>
        <authorList>
            <person name="Horsman M.E."/>
            <person name="Marous D.R."/>
            <person name="Li R."/>
            <person name="Oliver R.A."/>
            <person name="Byun B."/>
            <person name="Emrich S.J."/>
            <person name="Boggess B."/>
            <person name="Townsend C.A."/>
            <person name="Mobashery S."/>
        </authorList>
    </citation>
    <scope>NUCLEOTIDE SEQUENCE [LARGE SCALE GENOMIC DNA]</scope>
    <source>
        <strain evidence="2 3">ATCC 31433</strain>
    </source>
</reference>
<dbReference type="GeneID" id="69006301"/>
<dbReference type="InterPro" id="IPR050744">
    <property type="entry name" value="AI-2_Isomerase_LsrG"/>
</dbReference>
<dbReference type="PANTHER" id="PTHR33336">
    <property type="entry name" value="QUINOL MONOOXYGENASE YGIN-RELATED"/>
    <property type="match status" value="1"/>
</dbReference>
<dbReference type="InterPro" id="IPR011008">
    <property type="entry name" value="Dimeric_a/b-barrel"/>
</dbReference>
<accession>A0A2A4FGV5</accession>
<dbReference type="EMBL" id="MTZU01000028">
    <property type="protein sequence ID" value="PCE32355.1"/>
    <property type="molecule type" value="Genomic_DNA"/>
</dbReference>
<comment type="caution">
    <text evidence="2">The sequence shown here is derived from an EMBL/GenBank/DDBJ whole genome shotgun (WGS) entry which is preliminary data.</text>
</comment>
<feature type="domain" description="ABM" evidence="1">
    <location>
        <begin position="4"/>
        <end position="93"/>
    </location>
</feature>
<dbReference type="Pfam" id="PF03992">
    <property type="entry name" value="ABM"/>
    <property type="match status" value="1"/>
</dbReference>
<keyword evidence="2" id="KW-0503">Monooxygenase</keyword>
<dbReference type="PANTHER" id="PTHR33336:SF3">
    <property type="entry name" value="ABM DOMAIN-CONTAINING PROTEIN"/>
    <property type="match status" value="1"/>
</dbReference>
<dbReference type="RefSeq" id="WP_084909435.1">
    <property type="nucleotide sequence ID" value="NZ_CP020738.1"/>
</dbReference>
<evidence type="ECO:0000259" key="1">
    <source>
        <dbReference type="PROSITE" id="PS51725"/>
    </source>
</evidence>
<dbReference type="Proteomes" id="UP000217994">
    <property type="component" value="Unassembled WGS sequence"/>
</dbReference>
<keyword evidence="2" id="KW-0560">Oxidoreductase</keyword>
<dbReference type="GO" id="GO:0004497">
    <property type="term" value="F:monooxygenase activity"/>
    <property type="evidence" value="ECO:0007669"/>
    <property type="project" value="UniProtKB-KW"/>
</dbReference>
<dbReference type="SUPFAM" id="SSF54909">
    <property type="entry name" value="Dimeric alpha+beta barrel"/>
    <property type="match status" value="1"/>
</dbReference>
<dbReference type="AlphaFoldDB" id="A0A2A4FGV5"/>
<gene>
    <name evidence="2" type="ORF">BZL54_10875</name>
</gene>
<evidence type="ECO:0000313" key="3">
    <source>
        <dbReference type="Proteomes" id="UP000217994"/>
    </source>
</evidence>
<dbReference type="InterPro" id="IPR007138">
    <property type="entry name" value="ABM_dom"/>
</dbReference>
<proteinExistence type="predicted"/>